<dbReference type="InterPro" id="IPR001279">
    <property type="entry name" value="Metallo-B-lactamas"/>
</dbReference>
<name>A0A7X2N1A8_9FIRM</name>
<dbReference type="SUPFAM" id="SSF56281">
    <property type="entry name" value="Metallo-hydrolase/oxidoreductase"/>
    <property type="match status" value="1"/>
</dbReference>
<dbReference type="Proteomes" id="UP000470082">
    <property type="component" value="Unassembled WGS sequence"/>
</dbReference>
<evidence type="ECO:0000256" key="1">
    <source>
        <dbReference type="ARBA" id="ARBA00001947"/>
    </source>
</evidence>
<dbReference type="EMBL" id="VUMM01000001">
    <property type="protein sequence ID" value="MSS00626.1"/>
    <property type="molecule type" value="Genomic_DNA"/>
</dbReference>
<keyword evidence="4" id="KW-0862">Zinc</keyword>
<dbReference type="CDD" id="cd06262">
    <property type="entry name" value="metallo-hydrolase-like_MBL-fold"/>
    <property type="match status" value="1"/>
</dbReference>
<dbReference type="GO" id="GO:0046872">
    <property type="term" value="F:metal ion binding"/>
    <property type="evidence" value="ECO:0007669"/>
    <property type="project" value="UniProtKB-KW"/>
</dbReference>
<evidence type="ECO:0000313" key="6">
    <source>
        <dbReference type="EMBL" id="MSS00626.1"/>
    </source>
</evidence>
<evidence type="ECO:0000259" key="5">
    <source>
        <dbReference type="SMART" id="SM00849"/>
    </source>
</evidence>
<dbReference type="RefSeq" id="WP_154459100.1">
    <property type="nucleotide sequence ID" value="NZ_JAQYTQ010000054.1"/>
</dbReference>
<organism evidence="6 7">
    <name type="scientific">Floccifex porci</name>
    <dbReference type="NCBI Taxonomy" id="2606629"/>
    <lineage>
        <taxon>Bacteria</taxon>
        <taxon>Bacillati</taxon>
        <taxon>Bacillota</taxon>
        <taxon>Erysipelotrichia</taxon>
        <taxon>Erysipelotrichales</taxon>
        <taxon>Erysipelotrichaceae</taxon>
        <taxon>Floccifex</taxon>
    </lineage>
</organism>
<dbReference type="GO" id="GO:0016787">
    <property type="term" value="F:hydrolase activity"/>
    <property type="evidence" value="ECO:0007669"/>
    <property type="project" value="UniProtKB-KW"/>
</dbReference>
<evidence type="ECO:0000256" key="3">
    <source>
        <dbReference type="ARBA" id="ARBA00022801"/>
    </source>
</evidence>
<dbReference type="Gene3D" id="3.60.15.10">
    <property type="entry name" value="Ribonuclease Z/Hydroxyacylglutathione hydrolase-like"/>
    <property type="match status" value="1"/>
</dbReference>
<gene>
    <name evidence="6" type="ORF">FYJ50_00595</name>
</gene>
<dbReference type="PANTHER" id="PTHR46233">
    <property type="entry name" value="HYDROXYACYLGLUTATHIONE HYDROLASE GLOC"/>
    <property type="match status" value="1"/>
</dbReference>
<keyword evidence="2" id="KW-0479">Metal-binding</keyword>
<protein>
    <submittedName>
        <fullName evidence="6">MBL fold metallo-hydrolase</fullName>
    </submittedName>
</protein>
<keyword evidence="3 6" id="KW-0378">Hydrolase</keyword>
<evidence type="ECO:0000256" key="2">
    <source>
        <dbReference type="ARBA" id="ARBA00022723"/>
    </source>
</evidence>
<dbReference type="SMART" id="SM00849">
    <property type="entry name" value="Lactamase_B"/>
    <property type="match status" value="1"/>
</dbReference>
<dbReference type="Pfam" id="PF00753">
    <property type="entry name" value="Lactamase_B"/>
    <property type="match status" value="1"/>
</dbReference>
<proteinExistence type="predicted"/>
<evidence type="ECO:0000313" key="7">
    <source>
        <dbReference type="Proteomes" id="UP000470082"/>
    </source>
</evidence>
<comment type="cofactor">
    <cofactor evidence="1">
        <name>Zn(2+)</name>
        <dbReference type="ChEBI" id="CHEBI:29105"/>
    </cofactor>
</comment>
<dbReference type="PANTHER" id="PTHR46233:SF3">
    <property type="entry name" value="HYDROXYACYLGLUTATHIONE HYDROLASE GLOC"/>
    <property type="match status" value="1"/>
</dbReference>
<dbReference type="InterPro" id="IPR036866">
    <property type="entry name" value="RibonucZ/Hydroxyglut_hydro"/>
</dbReference>
<dbReference type="InterPro" id="IPR051453">
    <property type="entry name" value="MBL_Glyoxalase_II"/>
</dbReference>
<accession>A0A7X2N1A8</accession>
<feature type="domain" description="Metallo-beta-lactamase" evidence="5">
    <location>
        <begin position="12"/>
        <end position="184"/>
    </location>
</feature>
<dbReference type="AlphaFoldDB" id="A0A7X2N1A8"/>
<comment type="caution">
    <text evidence="6">The sequence shown here is derived from an EMBL/GenBank/DDBJ whole genome shotgun (WGS) entry which is preliminary data.</text>
</comment>
<evidence type="ECO:0000256" key="4">
    <source>
        <dbReference type="ARBA" id="ARBA00022833"/>
    </source>
</evidence>
<keyword evidence="7" id="KW-1185">Reference proteome</keyword>
<reference evidence="6 7" key="1">
    <citation type="submission" date="2019-08" db="EMBL/GenBank/DDBJ databases">
        <title>In-depth cultivation of the pig gut microbiome towards novel bacterial diversity and tailored functional studies.</title>
        <authorList>
            <person name="Wylensek D."/>
            <person name="Hitch T.C.A."/>
            <person name="Clavel T."/>
        </authorList>
    </citation>
    <scope>NUCLEOTIDE SEQUENCE [LARGE SCALE GENOMIC DNA]</scope>
    <source>
        <strain evidence="6 7">LKV-178-WT-2G</strain>
    </source>
</reference>
<sequence length="200" mass="22731">MKVLTYTLGPVQANCYILIENNHALIIDPGDSFDIQKLIDQENITIDAIVLTHVHFDHFSGLESLCKNISCDIYCNEKEFDFFMNPYLNASSHFMYPVTYSCQPIAVKEGVIKIGTFEMEAIYCPGHTTGSTVYRYKNLLFTGDVLFKGSIGRCDLETGSFTEMKQSIQKIKEIKENLYILPGHGPLSTLDEEKKENPYF</sequence>